<evidence type="ECO:0000256" key="5">
    <source>
        <dbReference type="ARBA" id="ARBA00023136"/>
    </source>
</evidence>
<feature type="non-terminal residue" evidence="7">
    <location>
        <position position="1"/>
    </location>
</feature>
<dbReference type="EMBL" id="JAYMRP010000143">
    <property type="protein sequence ID" value="MFB8778093.1"/>
    <property type="molecule type" value="Genomic_DNA"/>
</dbReference>
<organism evidence="7 8">
    <name type="scientific">Streptomyces broussonetiae</name>
    <dbReference type="NCBI Taxonomy" id="2686304"/>
    <lineage>
        <taxon>Bacteria</taxon>
        <taxon>Bacillati</taxon>
        <taxon>Actinomycetota</taxon>
        <taxon>Actinomycetes</taxon>
        <taxon>Kitasatosporales</taxon>
        <taxon>Streptomycetaceae</taxon>
        <taxon>Streptomyces</taxon>
    </lineage>
</organism>
<evidence type="ECO:0000313" key="8">
    <source>
        <dbReference type="Proteomes" id="UP001585080"/>
    </source>
</evidence>
<keyword evidence="3" id="KW-0812">Transmembrane</keyword>
<dbReference type="Pfam" id="PF03600">
    <property type="entry name" value="CitMHS"/>
    <property type="match status" value="1"/>
</dbReference>
<dbReference type="RefSeq" id="WP_376736512.1">
    <property type="nucleotide sequence ID" value="NZ_JAYMRP010000143.1"/>
</dbReference>
<evidence type="ECO:0000256" key="1">
    <source>
        <dbReference type="ARBA" id="ARBA00004141"/>
    </source>
</evidence>
<feature type="domain" description="Citrate transporter-like" evidence="6">
    <location>
        <begin position="15"/>
        <end position="67"/>
    </location>
</feature>
<dbReference type="InterPro" id="IPR051475">
    <property type="entry name" value="Diverse_Ion_Transporter"/>
</dbReference>
<comment type="subcellular location">
    <subcellularLocation>
        <location evidence="1">Membrane</location>
        <topology evidence="1">Multi-pass membrane protein</topology>
    </subcellularLocation>
</comment>
<keyword evidence="4" id="KW-1133">Transmembrane helix</keyword>
<dbReference type="InterPro" id="IPR004680">
    <property type="entry name" value="Cit_transptr-like_dom"/>
</dbReference>
<feature type="non-terminal residue" evidence="7">
    <location>
        <position position="67"/>
    </location>
</feature>
<dbReference type="PANTHER" id="PTHR43568:SF1">
    <property type="entry name" value="P PROTEIN"/>
    <property type="match status" value="1"/>
</dbReference>
<evidence type="ECO:0000259" key="6">
    <source>
        <dbReference type="Pfam" id="PF03600"/>
    </source>
</evidence>
<protein>
    <submittedName>
        <fullName evidence="7">SLC13 family permease</fullName>
    </submittedName>
</protein>
<reference evidence="7 8" key="1">
    <citation type="submission" date="2024-01" db="EMBL/GenBank/DDBJ databases">
        <title>Genome mining of biosynthetic gene clusters to explore secondary metabolites of Streptomyces sp.</title>
        <authorList>
            <person name="Baig A."/>
            <person name="Ajitkumar Shintre N."/>
            <person name="Kumar H."/>
            <person name="Anbarasu A."/>
            <person name="Ramaiah S."/>
        </authorList>
    </citation>
    <scope>NUCLEOTIDE SEQUENCE [LARGE SCALE GENOMIC DNA]</scope>
    <source>
        <strain evidence="7 8">A57</strain>
    </source>
</reference>
<dbReference type="Proteomes" id="UP001585080">
    <property type="component" value="Unassembled WGS sequence"/>
</dbReference>
<sequence>DWHSWAAIAVFVGAYALIISEKIHRVAAALGGAALMLAIGATDDESAFYSEHSGVDWNVIFLLMGMM</sequence>
<accession>A0ABV5EMK5</accession>
<evidence type="ECO:0000313" key="7">
    <source>
        <dbReference type="EMBL" id="MFB8778093.1"/>
    </source>
</evidence>
<evidence type="ECO:0000256" key="4">
    <source>
        <dbReference type="ARBA" id="ARBA00022989"/>
    </source>
</evidence>
<gene>
    <name evidence="7" type="ORF">VSS16_36280</name>
</gene>
<name>A0ABV5EMK5_9ACTN</name>
<dbReference type="PANTHER" id="PTHR43568">
    <property type="entry name" value="P PROTEIN"/>
    <property type="match status" value="1"/>
</dbReference>
<proteinExistence type="predicted"/>
<keyword evidence="5" id="KW-0472">Membrane</keyword>
<keyword evidence="8" id="KW-1185">Reference proteome</keyword>
<comment type="caution">
    <text evidence="7">The sequence shown here is derived from an EMBL/GenBank/DDBJ whole genome shotgun (WGS) entry which is preliminary data.</text>
</comment>
<evidence type="ECO:0000256" key="2">
    <source>
        <dbReference type="ARBA" id="ARBA00022448"/>
    </source>
</evidence>
<keyword evidence="2" id="KW-0813">Transport</keyword>
<evidence type="ECO:0000256" key="3">
    <source>
        <dbReference type="ARBA" id="ARBA00022692"/>
    </source>
</evidence>